<dbReference type="RefSeq" id="XP_026134457.1">
    <property type="nucleotide sequence ID" value="XM_026278672.1"/>
</dbReference>
<dbReference type="GO" id="GO:0005814">
    <property type="term" value="C:centriole"/>
    <property type="evidence" value="ECO:0007669"/>
    <property type="project" value="TreeGrafter"/>
</dbReference>
<dbReference type="Proteomes" id="UP000515129">
    <property type="component" value="Chromosome 13"/>
</dbReference>
<dbReference type="PANTHER" id="PTHR34343">
    <property type="entry name" value="SEROLOGICALLY DEFINED COLON CANCER ANTIGEN 8"/>
    <property type="match status" value="1"/>
</dbReference>
<dbReference type="InterPro" id="IPR031887">
    <property type="entry name" value="SDCCAG8"/>
</dbReference>
<dbReference type="AlphaFoldDB" id="A0A6P6QM71"/>
<dbReference type="GO" id="GO:0035148">
    <property type="term" value="P:tube formation"/>
    <property type="evidence" value="ECO:0007669"/>
    <property type="project" value="TreeGrafter"/>
</dbReference>
<dbReference type="OrthoDB" id="10252347at2759"/>
<gene>
    <name evidence="2" type="primary">LOC113112805</name>
</gene>
<reference evidence="2" key="1">
    <citation type="submission" date="2025-08" db="UniProtKB">
        <authorList>
            <consortium name="RefSeq"/>
        </authorList>
    </citation>
    <scope>IDENTIFICATION</scope>
    <source>
        <strain evidence="2">Wakin</strain>
        <tissue evidence="2">Muscle</tissue>
    </source>
</reference>
<keyword evidence="1" id="KW-1185">Reference proteome</keyword>
<dbReference type="GO" id="GO:0007098">
    <property type="term" value="P:centrosome cycle"/>
    <property type="evidence" value="ECO:0007669"/>
    <property type="project" value="InterPro"/>
</dbReference>
<dbReference type="GeneID" id="113112805"/>
<accession>A0A6P6QM71</accession>
<protein>
    <submittedName>
        <fullName evidence="2">Serologically defined colon cancer antigen 8 homolog</fullName>
    </submittedName>
</protein>
<organism evidence="1 2">
    <name type="scientific">Carassius auratus</name>
    <name type="common">Goldfish</name>
    <dbReference type="NCBI Taxonomy" id="7957"/>
    <lineage>
        <taxon>Eukaryota</taxon>
        <taxon>Metazoa</taxon>
        <taxon>Chordata</taxon>
        <taxon>Craniata</taxon>
        <taxon>Vertebrata</taxon>
        <taxon>Euteleostomi</taxon>
        <taxon>Actinopterygii</taxon>
        <taxon>Neopterygii</taxon>
        <taxon>Teleostei</taxon>
        <taxon>Ostariophysi</taxon>
        <taxon>Cypriniformes</taxon>
        <taxon>Cyprinidae</taxon>
        <taxon>Cyprininae</taxon>
        <taxon>Carassius</taxon>
    </lineage>
</organism>
<name>A0A6P6QM71_CARAU</name>
<dbReference type="GO" id="GO:0001764">
    <property type="term" value="P:neuron migration"/>
    <property type="evidence" value="ECO:0007669"/>
    <property type="project" value="TreeGrafter"/>
</dbReference>
<evidence type="ECO:0000313" key="1">
    <source>
        <dbReference type="Proteomes" id="UP000515129"/>
    </source>
</evidence>
<evidence type="ECO:0000313" key="2">
    <source>
        <dbReference type="RefSeq" id="XP_026134457.1"/>
    </source>
</evidence>
<dbReference type="GO" id="GO:0005813">
    <property type="term" value="C:centrosome"/>
    <property type="evidence" value="ECO:0007669"/>
    <property type="project" value="InterPro"/>
</dbReference>
<dbReference type="PANTHER" id="PTHR34343:SF1">
    <property type="entry name" value="SEROLOGICALLY DEFINED COLON CANCER ANTIGEN 8"/>
    <property type="match status" value="1"/>
</dbReference>
<sequence length="173" mass="19131">MGNSLNSTHLGSPRPSHFTSTQLQKLLSAGRCCSLPGRLTNPATALDRRTLGLAHIITSSEQTHTDLPLWSGWSGCEEKEAVEHCCGEDMAALTFQAQRHECELTQTLQQMEAQHEKRVRETDALLSAQISLIGKLKCQVLGATLEELARSSRVEIEQLSLEEEHLQESAEKL</sequence>
<dbReference type="Pfam" id="PF15964">
    <property type="entry name" value="CCCAP"/>
    <property type="match status" value="1"/>
</dbReference>
<dbReference type="GO" id="GO:0030010">
    <property type="term" value="P:establishment of cell polarity"/>
    <property type="evidence" value="ECO:0007669"/>
    <property type="project" value="TreeGrafter"/>
</dbReference>
<dbReference type="KEGG" id="caua:113112805"/>
<proteinExistence type="predicted"/>